<feature type="domain" description="Spo11/DNA topoisomerase VI subunit A N-terminal" evidence="11">
    <location>
        <begin position="126"/>
        <end position="186"/>
    </location>
</feature>
<dbReference type="PANTHER" id="PTHR10848:SF0">
    <property type="entry name" value="MEIOTIC RECOMBINATION PROTEIN SPO11"/>
    <property type="match status" value="1"/>
</dbReference>
<feature type="domain" description="Topoisomerase 6 subunit A/Spo11 TOPRIM" evidence="12">
    <location>
        <begin position="375"/>
        <end position="543"/>
    </location>
</feature>
<comment type="cofactor">
    <cofactor evidence="2">
        <name>Mg(2+)</name>
        <dbReference type="ChEBI" id="CHEBI:18420"/>
    </cofactor>
</comment>
<dbReference type="PROSITE" id="PS52041">
    <property type="entry name" value="TOPO_IIB"/>
    <property type="match status" value="1"/>
</dbReference>
<comment type="caution">
    <text evidence="13">The sequence shown here is derived from an EMBL/GenBank/DDBJ whole genome shotgun (WGS) entry which is preliminary data.</text>
</comment>
<dbReference type="GO" id="GO:0003677">
    <property type="term" value="F:DNA binding"/>
    <property type="evidence" value="ECO:0007669"/>
    <property type="project" value="UniProtKB-UniRule"/>
</dbReference>
<evidence type="ECO:0000259" key="12">
    <source>
        <dbReference type="Pfam" id="PF21180"/>
    </source>
</evidence>
<dbReference type="Gene3D" id="1.10.10.10">
    <property type="entry name" value="Winged helix-like DNA-binding domain superfamily/Winged helix DNA-binding domain"/>
    <property type="match status" value="1"/>
</dbReference>
<dbReference type="GO" id="GO:0000228">
    <property type="term" value="C:nuclear chromosome"/>
    <property type="evidence" value="ECO:0007669"/>
    <property type="project" value="TreeGrafter"/>
</dbReference>
<dbReference type="GO" id="GO:0007131">
    <property type="term" value="P:reciprocal meiotic recombination"/>
    <property type="evidence" value="ECO:0007669"/>
    <property type="project" value="TreeGrafter"/>
</dbReference>
<dbReference type="PRINTS" id="PR01550">
    <property type="entry name" value="TOP6AFAMILY"/>
</dbReference>
<protein>
    <recommendedName>
        <fullName evidence="4">DNA topoisomerase (ATP-hydrolyzing)</fullName>
        <ecNumber evidence="4">5.6.2.2</ecNumber>
    </recommendedName>
</protein>
<keyword evidence="6" id="KW-0460">Magnesium</keyword>
<keyword evidence="9 10" id="KW-0413">Isomerase</keyword>
<keyword evidence="7 10" id="KW-0799">Topoisomerase</keyword>
<reference evidence="13 14" key="1">
    <citation type="submission" date="2017-12" db="EMBL/GenBank/DDBJ databases">
        <title>Hemimetabolous genomes reveal molecular basis of termite eusociality.</title>
        <authorList>
            <person name="Harrison M.C."/>
            <person name="Jongepier E."/>
            <person name="Robertson H.M."/>
            <person name="Arning N."/>
            <person name="Bitard-Feildel T."/>
            <person name="Chao H."/>
            <person name="Childers C.P."/>
            <person name="Dinh H."/>
            <person name="Doddapaneni H."/>
            <person name="Dugan S."/>
            <person name="Gowin J."/>
            <person name="Greiner C."/>
            <person name="Han Y."/>
            <person name="Hu H."/>
            <person name="Hughes D.S.T."/>
            <person name="Huylmans A.-K."/>
            <person name="Kemena C."/>
            <person name="Kremer L.P.M."/>
            <person name="Lee S.L."/>
            <person name="Lopez-Ezquerra A."/>
            <person name="Mallet L."/>
            <person name="Monroy-Kuhn J.M."/>
            <person name="Moser A."/>
            <person name="Murali S.C."/>
            <person name="Muzny D.M."/>
            <person name="Otani S."/>
            <person name="Piulachs M.-D."/>
            <person name="Poelchau M."/>
            <person name="Qu J."/>
            <person name="Schaub F."/>
            <person name="Wada-Katsumata A."/>
            <person name="Worley K.C."/>
            <person name="Xie Q."/>
            <person name="Ylla G."/>
            <person name="Poulsen M."/>
            <person name="Gibbs R.A."/>
            <person name="Schal C."/>
            <person name="Richards S."/>
            <person name="Belles X."/>
            <person name="Korb J."/>
            <person name="Bornberg-Bauer E."/>
        </authorList>
    </citation>
    <scope>NUCLEOTIDE SEQUENCE [LARGE SCALE GENOMIC DNA]</scope>
    <source>
        <tissue evidence="13">Whole body</tissue>
    </source>
</reference>
<dbReference type="PRINTS" id="PR01552">
    <property type="entry name" value="TPISMRASE6A"/>
</dbReference>
<evidence type="ECO:0000256" key="6">
    <source>
        <dbReference type="ARBA" id="ARBA00022842"/>
    </source>
</evidence>
<gene>
    <name evidence="13" type="ORF">B7P43_G00743</name>
</gene>
<evidence type="ECO:0000256" key="5">
    <source>
        <dbReference type="ARBA" id="ARBA00022723"/>
    </source>
</evidence>
<dbReference type="Pfam" id="PF04406">
    <property type="entry name" value="TP6A_N"/>
    <property type="match status" value="1"/>
</dbReference>
<evidence type="ECO:0000259" key="11">
    <source>
        <dbReference type="Pfam" id="PF04406"/>
    </source>
</evidence>
<dbReference type="InterPro" id="IPR036388">
    <property type="entry name" value="WH-like_DNA-bd_sf"/>
</dbReference>
<evidence type="ECO:0000256" key="8">
    <source>
        <dbReference type="ARBA" id="ARBA00023125"/>
    </source>
</evidence>
<dbReference type="EMBL" id="NEVH01017440">
    <property type="protein sequence ID" value="PNF24636.1"/>
    <property type="molecule type" value="Genomic_DNA"/>
</dbReference>
<dbReference type="CDD" id="cd00223">
    <property type="entry name" value="TOPRIM_TopoIIB_SPO"/>
    <property type="match status" value="1"/>
</dbReference>
<dbReference type="GO" id="GO:0003918">
    <property type="term" value="F:DNA topoisomerase type II (double strand cut, ATP-hydrolyzing) activity"/>
    <property type="evidence" value="ECO:0007669"/>
    <property type="project" value="UniProtKB-UniRule"/>
</dbReference>
<accession>A0A2J7Q7S0</accession>
<dbReference type="InterPro" id="IPR034136">
    <property type="entry name" value="TOPRIM_Topo6A/Spo11"/>
</dbReference>
<sequence length="549" mass="61257">MLIRAWEEFSYRIDVARAAGGGHIEHLVQDAVKEIGAELHLANNFIPETAKGRKNDDERRSQLMAAIEHVMLGIVRSVAEGKPPVLALRNQRDWKNVNFSHWLELKSEGQASTVEVKFSSSRSRTKFSLICHVLGVIHRLLFTRSTCTRRQLYYQNVTLIGNQGLLDAAVRDICCLLKAPAWELGITATSKGVVAGPLSLVMETGDIIDCTAPGGRTARQRHQGLQEACGGAALPYRIVARWAKAFNEGRQNVADMRRPGRPSDNAQPHAAQTVAHLFDRWGWEVLYHPPYSPDLSPCDFYLIPKMKEPLPGIRFRTVPEILQAVDRFIRTINTTGTAVGILRLPHRWQRVVHNAGVLIPQDLHKVVRLESSARFVLLVEKDAAFQKLLDEGVLERLGPCLLITGKGFPDVATRLLVRLLWKSLGVPVLALVDADPHGIEIMCVYRFGSLNMSYQSDDLAVPAIRWLGVHPTDISRLGMKAQPFSAADFKKLRKLLSRSYITSHEALRDQVKALLSGGRKAEIEGVARFSSSYLTDAYIPNKICCREVL</sequence>
<dbReference type="Gene3D" id="3.40.1360.10">
    <property type="match status" value="1"/>
</dbReference>
<evidence type="ECO:0000256" key="7">
    <source>
        <dbReference type="ARBA" id="ARBA00023029"/>
    </source>
</evidence>
<comment type="catalytic activity">
    <reaction evidence="1 10">
        <text>ATP-dependent breakage, passage and rejoining of double-stranded DNA.</text>
        <dbReference type="EC" id="5.6.2.2"/>
    </reaction>
</comment>
<dbReference type="InterPro" id="IPR036078">
    <property type="entry name" value="Spo11/TopoVI_A_sf"/>
</dbReference>
<dbReference type="PANTHER" id="PTHR10848">
    <property type="entry name" value="MEIOTIC RECOMBINATION PROTEIN SPO11"/>
    <property type="match status" value="1"/>
</dbReference>
<keyword evidence="8 10" id="KW-0238">DNA-binding</keyword>
<keyword evidence="5" id="KW-0479">Metal-binding</keyword>
<dbReference type="GO" id="GO:0000706">
    <property type="term" value="P:meiotic DNA double-strand break processing"/>
    <property type="evidence" value="ECO:0007669"/>
    <property type="project" value="TreeGrafter"/>
</dbReference>
<dbReference type="InterPro" id="IPR004085">
    <property type="entry name" value="TopoVI_A"/>
</dbReference>
<dbReference type="FunCoup" id="A0A2J7Q7S0">
    <property type="interactions" value="95"/>
</dbReference>
<organism evidence="13 14">
    <name type="scientific">Cryptotermes secundus</name>
    <dbReference type="NCBI Taxonomy" id="105785"/>
    <lineage>
        <taxon>Eukaryota</taxon>
        <taxon>Metazoa</taxon>
        <taxon>Ecdysozoa</taxon>
        <taxon>Arthropoda</taxon>
        <taxon>Hexapoda</taxon>
        <taxon>Insecta</taxon>
        <taxon>Pterygota</taxon>
        <taxon>Neoptera</taxon>
        <taxon>Polyneoptera</taxon>
        <taxon>Dictyoptera</taxon>
        <taxon>Blattodea</taxon>
        <taxon>Blattoidea</taxon>
        <taxon>Termitoidae</taxon>
        <taxon>Kalotermitidae</taxon>
        <taxon>Cryptotermitinae</taxon>
        <taxon>Cryptotermes</taxon>
    </lineage>
</organism>
<dbReference type="InterPro" id="IPR013049">
    <property type="entry name" value="Spo11/TopoVI_A_N"/>
</dbReference>
<dbReference type="EC" id="5.6.2.2" evidence="4"/>
<dbReference type="InterPro" id="IPR002815">
    <property type="entry name" value="Spo11/TopoVI_A"/>
</dbReference>
<feature type="active site" description="O-(5'-phospho-DNA)-tyrosine intermediate" evidence="10">
    <location>
        <position position="154"/>
    </location>
</feature>
<keyword evidence="14" id="KW-1185">Reference proteome</keyword>
<dbReference type="AlphaFoldDB" id="A0A2J7Q7S0"/>
<name>A0A2J7Q7S0_9NEOP</name>
<evidence type="ECO:0000256" key="1">
    <source>
        <dbReference type="ARBA" id="ARBA00000185"/>
    </source>
</evidence>
<evidence type="ECO:0000256" key="4">
    <source>
        <dbReference type="ARBA" id="ARBA00012895"/>
    </source>
</evidence>
<evidence type="ECO:0000313" key="14">
    <source>
        <dbReference type="Proteomes" id="UP000235965"/>
    </source>
</evidence>
<evidence type="ECO:0000313" key="13">
    <source>
        <dbReference type="EMBL" id="PNF24636.1"/>
    </source>
</evidence>
<dbReference type="InParanoid" id="A0A2J7Q7S0"/>
<dbReference type="SUPFAM" id="SSF56726">
    <property type="entry name" value="DNA topoisomerase IV, alpha subunit"/>
    <property type="match status" value="2"/>
</dbReference>
<dbReference type="GO" id="GO:0042138">
    <property type="term" value="P:meiotic DNA double-strand break formation"/>
    <property type="evidence" value="ECO:0007669"/>
    <property type="project" value="TreeGrafter"/>
</dbReference>
<comment type="similarity">
    <text evidence="3 10">Belongs to the TOP6A family.</text>
</comment>
<dbReference type="STRING" id="105785.A0A2J7Q7S0"/>
<evidence type="ECO:0000256" key="9">
    <source>
        <dbReference type="ARBA" id="ARBA00023235"/>
    </source>
</evidence>
<evidence type="ECO:0000256" key="2">
    <source>
        <dbReference type="ARBA" id="ARBA00001946"/>
    </source>
</evidence>
<evidence type="ECO:0000256" key="10">
    <source>
        <dbReference type="PROSITE-ProRule" id="PRU01385"/>
    </source>
</evidence>
<dbReference type="GO" id="GO:0006265">
    <property type="term" value="P:DNA topological change"/>
    <property type="evidence" value="ECO:0007669"/>
    <property type="project" value="InterPro"/>
</dbReference>
<dbReference type="Pfam" id="PF21180">
    <property type="entry name" value="TOP6A-Spo11_Toprim"/>
    <property type="match status" value="1"/>
</dbReference>
<evidence type="ECO:0000256" key="3">
    <source>
        <dbReference type="ARBA" id="ARBA00006559"/>
    </source>
</evidence>
<dbReference type="GO" id="GO:0046872">
    <property type="term" value="F:metal ion binding"/>
    <property type="evidence" value="ECO:0007669"/>
    <property type="project" value="UniProtKB-KW"/>
</dbReference>
<proteinExistence type="inferred from homology"/>
<dbReference type="GO" id="GO:0005524">
    <property type="term" value="F:ATP binding"/>
    <property type="evidence" value="ECO:0007669"/>
    <property type="project" value="InterPro"/>
</dbReference>
<dbReference type="OrthoDB" id="5377392at2759"/>
<dbReference type="Proteomes" id="UP000235965">
    <property type="component" value="Unassembled WGS sequence"/>
</dbReference>